<keyword evidence="1" id="KW-1133">Transmembrane helix</keyword>
<gene>
    <name evidence="2" type="ORF">GOP47_0014022</name>
</gene>
<evidence type="ECO:0000313" key="3">
    <source>
        <dbReference type="Proteomes" id="UP000886520"/>
    </source>
</evidence>
<organism evidence="2 3">
    <name type="scientific">Adiantum capillus-veneris</name>
    <name type="common">Maidenhair fern</name>
    <dbReference type="NCBI Taxonomy" id="13818"/>
    <lineage>
        <taxon>Eukaryota</taxon>
        <taxon>Viridiplantae</taxon>
        <taxon>Streptophyta</taxon>
        <taxon>Embryophyta</taxon>
        <taxon>Tracheophyta</taxon>
        <taxon>Polypodiopsida</taxon>
        <taxon>Polypodiidae</taxon>
        <taxon>Polypodiales</taxon>
        <taxon>Pteridineae</taxon>
        <taxon>Pteridaceae</taxon>
        <taxon>Vittarioideae</taxon>
        <taxon>Adiantum</taxon>
    </lineage>
</organism>
<comment type="caution">
    <text evidence="2">The sequence shown here is derived from an EMBL/GenBank/DDBJ whole genome shotgun (WGS) entry which is preliminary data.</text>
</comment>
<dbReference type="AlphaFoldDB" id="A0A9D4ZGC2"/>
<accession>A0A9D4ZGC2</accession>
<feature type="transmembrane region" description="Helical" evidence="1">
    <location>
        <begin position="33"/>
        <end position="54"/>
    </location>
</feature>
<keyword evidence="1" id="KW-0472">Membrane</keyword>
<keyword evidence="1" id="KW-0812">Transmembrane</keyword>
<sequence length="161" mass="18211">MVLEPCLEDLDASLQRDQVCLAMQQVKANCRVLLLYVVLWIHVLLEVALQVFLYQLQGSFEVDYTMEGSVVDDMIAAYVTSASNDGKYAYSRYGDLWMQGAKTPCYKKLKGWRVYWHTRAKEGLNIHALQVDGNEQCFTFHPGGLYTILGGASSFPFDPGR</sequence>
<name>A0A9D4ZGC2_ADICA</name>
<reference evidence="2" key="1">
    <citation type="submission" date="2021-01" db="EMBL/GenBank/DDBJ databases">
        <title>Adiantum capillus-veneris genome.</title>
        <authorList>
            <person name="Fang Y."/>
            <person name="Liao Q."/>
        </authorList>
    </citation>
    <scope>NUCLEOTIDE SEQUENCE</scope>
    <source>
        <strain evidence="2">H3</strain>
        <tissue evidence="2">Leaf</tissue>
    </source>
</reference>
<dbReference type="EMBL" id="JABFUD020000013">
    <property type="protein sequence ID" value="KAI5071771.1"/>
    <property type="molecule type" value="Genomic_DNA"/>
</dbReference>
<protein>
    <submittedName>
        <fullName evidence="2">Uncharacterized protein</fullName>
    </submittedName>
</protein>
<evidence type="ECO:0000313" key="2">
    <source>
        <dbReference type="EMBL" id="KAI5071771.1"/>
    </source>
</evidence>
<evidence type="ECO:0000256" key="1">
    <source>
        <dbReference type="SAM" id="Phobius"/>
    </source>
</evidence>
<keyword evidence="3" id="KW-1185">Reference proteome</keyword>
<dbReference type="Proteomes" id="UP000886520">
    <property type="component" value="Chromosome 13"/>
</dbReference>
<proteinExistence type="predicted"/>